<dbReference type="EMBL" id="FZNS01000002">
    <property type="protein sequence ID" value="SNR42323.1"/>
    <property type="molecule type" value="Genomic_DNA"/>
</dbReference>
<dbReference type="AlphaFoldDB" id="A0A238W804"/>
<dbReference type="Proteomes" id="UP000198310">
    <property type="component" value="Unassembled WGS sequence"/>
</dbReference>
<feature type="compositionally biased region" description="Low complexity" evidence="1">
    <location>
        <begin position="142"/>
        <end position="160"/>
    </location>
</feature>
<dbReference type="Pfam" id="PF09557">
    <property type="entry name" value="DUF2382"/>
    <property type="match status" value="1"/>
</dbReference>
<evidence type="ECO:0000313" key="4">
    <source>
        <dbReference type="Proteomes" id="UP000198310"/>
    </source>
</evidence>
<dbReference type="PANTHER" id="PTHR38463:SF1">
    <property type="entry name" value="STRESS RESPONSE PROTEIN YSNF"/>
    <property type="match status" value="1"/>
</dbReference>
<dbReference type="InterPro" id="IPR019060">
    <property type="entry name" value="DUF2382"/>
</dbReference>
<feature type="domain" description="DUF2382" evidence="2">
    <location>
        <begin position="28"/>
        <end position="138"/>
    </location>
</feature>
<proteinExistence type="predicted"/>
<dbReference type="RefSeq" id="WP_045687602.1">
    <property type="nucleotide sequence ID" value="NZ_FZNS01000002.1"/>
</dbReference>
<evidence type="ECO:0000256" key="1">
    <source>
        <dbReference type="SAM" id="MobiDB-lite"/>
    </source>
</evidence>
<gene>
    <name evidence="3" type="ORF">SAMN06269173_102289</name>
</gene>
<feature type="compositionally biased region" description="Polar residues" evidence="1">
    <location>
        <begin position="1"/>
        <end position="11"/>
    </location>
</feature>
<keyword evidence="4" id="KW-1185">Reference proteome</keyword>
<name>A0A238W804_9BACT</name>
<dbReference type="PANTHER" id="PTHR38463">
    <property type="entry name" value="STRESS RESPONSE PROTEIN YSNF"/>
    <property type="match status" value="1"/>
</dbReference>
<protein>
    <submittedName>
        <fullName evidence="3">Conserved domain-containing protein</fullName>
    </submittedName>
</protein>
<accession>A0A238W804</accession>
<sequence>MDTSTNSSFPSQNPPRVPATSEERLVIPIIEEHAVVSREVVESGRVRLAKTVHEREEHLEIPLQHEEILVERVAINQFVADGAPTPGTRYEDNVTIIPVLREVVVTRLLVVEEIRVLKRVVQTTHTEPVTLRHEELHVERQPAAASAATPLSPNTPSTNS</sequence>
<dbReference type="InterPro" id="IPR052967">
    <property type="entry name" value="Stress_Response_Assoc"/>
</dbReference>
<organism evidence="3 4">
    <name type="scientific">Hymenobacter mucosus</name>
    <dbReference type="NCBI Taxonomy" id="1411120"/>
    <lineage>
        <taxon>Bacteria</taxon>
        <taxon>Pseudomonadati</taxon>
        <taxon>Bacteroidota</taxon>
        <taxon>Cytophagia</taxon>
        <taxon>Cytophagales</taxon>
        <taxon>Hymenobacteraceae</taxon>
        <taxon>Hymenobacter</taxon>
    </lineage>
</organism>
<evidence type="ECO:0000259" key="2">
    <source>
        <dbReference type="Pfam" id="PF09557"/>
    </source>
</evidence>
<reference evidence="4" key="1">
    <citation type="submission" date="2017-06" db="EMBL/GenBank/DDBJ databases">
        <authorList>
            <person name="Varghese N."/>
            <person name="Submissions S."/>
        </authorList>
    </citation>
    <scope>NUCLEOTIDE SEQUENCE [LARGE SCALE GENOMIC DNA]</scope>
    <source>
        <strain evidence="4">DSM 28041</strain>
    </source>
</reference>
<feature type="region of interest" description="Disordered" evidence="1">
    <location>
        <begin position="134"/>
        <end position="160"/>
    </location>
</feature>
<feature type="region of interest" description="Disordered" evidence="1">
    <location>
        <begin position="1"/>
        <end position="20"/>
    </location>
</feature>
<evidence type="ECO:0000313" key="3">
    <source>
        <dbReference type="EMBL" id="SNR42323.1"/>
    </source>
</evidence>